<evidence type="ECO:0000313" key="5">
    <source>
        <dbReference type="Proteomes" id="UP000646365"/>
    </source>
</evidence>
<feature type="domain" description="YhdP central" evidence="3">
    <location>
        <begin position="916"/>
        <end position="1070"/>
    </location>
</feature>
<dbReference type="Proteomes" id="UP000646365">
    <property type="component" value="Unassembled WGS sequence"/>
</dbReference>
<feature type="transmembrane region" description="Helical" evidence="2">
    <location>
        <begin position="50"/>
        <end position="74"/>
    </location>
</feature>
<keyword evidence="2" id="KW-1133">Transmembrane helix</keyword>
<evidence type="ECO:0000256" key="1">
    <source>
        <dbReference type="SAM" id="MobiDB-lite"/>
    </source>
</evidence>
<dbReference type="PANTHER" id="PTHR38690:SF1">
    <property type="entry name" value="PROTEASE"/>
    <property type="match status" value="1"/>
</dbReference>
<dbReference type="InterPro" id="IPR025263">
    <property type="entry name" value="YhdP_central"/>
</dbReference>
<feature type="compositionally biased region" description="Basic residues" evidence="1">
    <location>
        <begin position="1"/>
        <end position="11"/>
    </location>
</feature>
<feature type="compositionally biased region" description="Pro residues" evidence="1">
    <location>
        <begin position="1095"/>
        <end position="1111"/>
    </location>
</feature>
<proteinExistence type="predicted"/>
<accession>A0A8J3E6R0</accession>
<feature type="region of interest" description="Disordered" evidence="1">
    <location>
        <begin position="1"/>
        <end position="34"/>
    </location>
</feature>
<evidence type="ECO:0000313" key="4">
    <source>
        <dbReference type="EMBL" id="GGF31987.1"/>
    </source>
</evidence>
<dbReference type="PANTHER" id="PTHR38690">
    <property type="entry name" value="PROTEASE-RELATED"/>
    <property type="match status" value="1"/>
</dbReference>
<organism evidence="4 5">
    <name type="scientific">Aliidongia dinghuensis</name>
    <dbReference type="NCBI Taxonomy" id="1867774"/>
    <lineage>
        <taxon>Bacteria</taxon>
        <taxon>Pseudomonadati</taxon>
        <taxon>Pseudomonadota</taxon>
        <taxon>Alphaproteobacteria</taxon>
        <taxon>Rhodospirillales</taxon>
        <taxon>Dongiaceae</taxon>
        <taxon>Aliidongia</taxon>
    </lineage>
</organism>
<dbReference type="AlphaFoldDB" id="A0A8J3E6R0"/>
<sequence length="1117" mass="117762">MAETRRLRRPRGQGTSIPMSDDAEITSADESATPAEVGRSRVRRSFWLHLLLWGVEFVGGLVALALLTVGLLALRLQWGPLELGFLKPELVAWLNTRSDPLAVEIDRTSLAWSAGRSTAELVASGVRVTDPAGITVVSLPKLSVTVALRGLLAGRVEPTRIALIGPELKVLRTPQGAIGVDLGQGTPSAPVSAAAAPPPESLITLLHGFADKPQPNDPLRLLNQLSILQASVTVDDRESDVVWHITDGELDLTRTPEGLSGETSASFGLGQGTSKAVGRIHYDNATDDARFSISLEGLDPAKWASALPPELSIASEVRLPLSGSLDGRAQLFAARLGDVHFRLEGGAGAVVDPQLAGGRLAVKALAVEADYNPSARRLTLGRLHLDMDGPMLDAHATLDGVQPALAEPSVDDLPLAGGLTITGMSMERLARTWPEGVAEHPREWIVANLTGGKVDRLDLTATAAVERFPLRLGHLAFKGKMGLSGFTVDYLHGLPKLQGVDAQVDFSQDQMDFAVSSGGLLGLHVPQAAIRIDGFDADVQRMTVDVGIQGPVPDVLTVLDQKPLGYAKKIGLEPKRTAGTADGTLHLALPLKRDLGFDEIDYAAKAELAGLGVKNAVFNRDVTDGRFALTLDKSALVLDGAGKLDGVPAEARWVERLGGNLPARSQVTARALVDDRARQRFGIDPVPDILHGPAGVNVTYQAFDEHRARVDATLDLTPSRLTIDTVDWTKAAGVAGRASVGFDMIDGTIGRLDPLKVSAGDLDLDATLTLDAGQVQRADIAHVKLGGTDAAGTVDRQPDGTWKIQAAGGAIDVGPLLKKLGEPTPPDTPKADKPKTDGPTLAIAATTGRLILGSGREMRTVHFDGLVAHDRLEYGKLDGELGVKGAATFHLDRLEAGGGFALDTDDFGALLKVFDVSDNVVGGKFQMKGQAVADGDFRRYSGKAEANDYRVIRAPFMARMLSIASLTSIASLLSGDGLPFSILKTDFTLENGRLTLKDGHASGGALGINADGWIDLDHSQLDLSGTLVPAYTLNSLLNNIPVLGDLITGGEGTGLFAANYRLSGSLDDPGISVNPLSALAPGFLRRLFLFDAPGPSTPDPRNAPPAEPTPQPSDAKP</sequence>
<keyword evidence="2" id="KW-0472">Membrane</keyword>
<name>A0A8J3E6R0_9PROT</name>
<dbReference type="EMBL" id="BMJQ01000011">
    <property type="protein sequence ID" value="GGF31987.1"/>
    <property type="molecule type" value="Genomic_DNA"/>
</dbReference>
<keyword evidence="2" id="KW-0812">Transmembrane</keyword>
<reference evidence="4" key="2">
    <citation type="submission" date="2020-09" db="EMBL/GenBank/DDBJ databases">
        <authorList>
            <person name="Sun Q."/>
            <person name="Zhou Y."/>
        </authorList>
    </citation>
    <scope>NUCLEOTIDE SEQUENCE</scope>
    <source>
        <strain evidence="4">CGMCC 1.15725</strain>
    </source>
</reference>
<evidence type="ECO:0000259" key="3">
    <source>
        <dbReference type="Pfam" id="PF13116"/>
    </source>
</evidence>
<feature type="domain" description="YhdP central" evidence="3">
    <location>
        <begin position="420"/>
        <end position="854"/>
    </location>
</feature>
<reference evidence="4" key="1">
    <citation type="journal article" date="2014" name="Int. J. Syst. Evol. Microbiol.">
        <title>Complete genome sequence of Corynebacterium casei LMG S-19264T (=DSM 44701T), isolated from a smear-ripened cheese.</title>
        <authorList>
            <consortium name="US DOE Joint Genome Institute (JGI-PGF)"/>
            <person name="Walter F."/>
            <person name="Albersmeier A."/>
            <person name="Kalinowski J."/>
            <person name="Ruckert C."/>
        </authorList>
    </citation>
    <scope>NUCLEOTIDE SEQUENCE</scope>
    <source>
        <strain evidence="4">CGMCC 1.15725</strain>
    </source>
</reference>
<feature type="region of interest" description="Disordered" evidence="1">
    <location>
        <begin position="1091"/>
        <end position="1117"/>
    </location>
</feature>
<evidence type="ECO:0000256" key="2">
    <source>
        <dbReference type="SAM" id="Phobius"/>
    </source>
</evidence>
<gene>
    <name evidence="4" type="ORF">GCM10011611_42610</name>
</gene>
<protein>
    <recommendedName>
        <fullName evidence="3">YhdP central domain-containing protein</fullName>
    </recommendedName>
</protein>
<dbReference type="InterPro" id="IPR011836">
    <property type="entry name" value="YhdP"/>
</dbReference>
<keyword evidence="5" id="KW-1185">Reference proteome</keyword>
<dbReference type="Pfam" id="PF13116">
    <property type="entry name" value="YhdP"/>
    <property type="match status" value="2"/>
</dbReference>
<comment type="caution">
    <text evidence="4">The sequence shown here is derived from an EMBL/GenBank/DDBJ whole genome shotgun (WGS) entry which is preliminary data.</text>
</comment>